<name>A0ABM8JXP6_9GAMM</name>
<dbReference type="EMBL" id="AP028978">
    <property type="protein sequence ID" value="BET97459.1"/>
    <property type="molecule type" value="Genomic_DNA"/>
</dbReference>
<evidence type="ECO:0000313" key="2">
    <source>
        <dbReference type="Proteomes" id="UP001529514"/>
    </source>
</evidence>
<sequence length="189" mass="21390">MLNNYRSAIENGIVTLYYTPEENSPEMIVASLPVTSILDRVNGGEWDTQSELALQLLIVWLKALPEGQPVEDIRFFRWVVAHAWISEQRKKHHGKAIFKLENSPIVLPLYLSSECSALANNIEGTLIERFGHEQGIKNAAIFYQKMLVGSPGQGLSLSDFGHEVLFELHRSFIEEGLPQMAFNKPRAFH</sequence>
<gene>
    <name evidence="1" type="ORF">TCT1_23800</name>
</gene>
<proteinExistence type="predicted"/>
<reference evidence="1 2" key="1">
    <citation type="submission" date="2023-10" db="EMBL/GenBank/DDBJ databases">
        <title>Xenorhabdus taiwanensis sp. nov., a symbiotic bacterium associated with the entomopathogenic nematode Steinernema taiwanensis.</title>
        <authorList>
            <person name="Tseng C.T."/>
            <person name="Shu H.Y."/>
            <person name="Chen M.H."/>
            <person name="Fang Y.J."/>
            <person name="Wu T.L."/>
            <person name="Lin Y.C."/>
            <person name="Huang C.J."/>
        </authorList>
    </citation>
    <scope>NUCLEOTIDE SEQUENCE [LARGE SCALE GENOMIC DNA]</scope>
    <source>
        <strain evidence="1 2">TCT-1</strain>
    </source>
</reference>
<protein>
    <submittedName>
        <fullName evidence="1">Uncharacterized protein</fullName>
    </submittedName>
</protein>
<evidence type="ECO:0000313" key="1">
    <source>
        <dbReference type="EMBL" id="BET97459.1"/>
    </source>
</evidence>
<organism evidence="1 2">
    <name type="scientific">Xenorhabdus taiwanensis</name>
    <dbReference type="NCBI Taxonomy" id="3085177"/>
    <lineage>
        <taxon>Bacteria</taxon>
        <taxon>Pseudomonadati</taxon>
        <taxon>Pseudomonadota</taxon>
        <taxon>Gammaproteobacteria</taxon>
        <taxon>Enterobacterales</taxon>
        <taxon>Morganellaceae</taxon>
        <taxon>Xenorhabdus</taxon>
    </lineage>
</organism>
<dbReference type="RefSeq" id="WP_374051135.1">
    <property type="nucleotide sequence ID" value="NZ_AP028978.1"/>
</dbReference>
<keyword evidence="2" id="KW-1185">Reference proteome</keyword>
<dbReference type="Proteomes" id="UP001529514">
    <property type="component" value="Chromosome"/>
</dbReference>
<accession>A0ABM8JXP6</accession>